<evidence type="ECO:0000313" key="2">
    <source>
        <dbReference type="EMBL" id="CAB4147690.1"/>
    </source>
</evidence>
<reference evidence="2" key="1">
    <citation type="submission" date="2020-04" db="EMBL/GenBank/DDBJ databases">
        <authorList>
            <person name="Chiriac C."/>
            <person name="Salcher M."/>
            <person name="Ghai R."/>
            <person name="Kavagutti S V."/>
        </authorList>
    </citation>
    <scope>NUCLEOTIDE SEQUENCE</scope>
</reference>
<dbReference type="EMBL" id="LR796479">
    <property type="protein sequence ID" value="CAB4147690.1"/>
    <property type="molecule type" value="Genomic_DNA"/>
</dbReference>
<name>A0A6J5MRU1_9CAUD</name>
<gene>
    <name evidence="2" type="ORF">UFOVP509_42</name>
</gene>
<evidence type="ECO:0000256" key="1">
    <source>
        <dbReference type="SAM" id="MobiDB-lite"/>
    </source>
</evidence>
<feature type="compositionally biased region" description="Basic and acidic residues" evidence="1">
    <location>
        <begin position="74"/>
        <end position="86"/>
    </location>
</feature>
<organism evidence="2">
    <name type="scientific">uncultured Caudovirales phage</name>
    <dbReference type="NCBI Taxonomy" id="2100421"/>
    <lineage>
        <taxon>Viruses</taxon>
        <taxon>Duplodnaviria</taxon>
        <taxon>Heunggongvirae</taxon>
        <taxon>Uroviricota</taxon>
        <taxon>Caudoviricetes</taxon>
        <taxon>Peduoviridae</taxon>
        <taxon>Maltschvirus</taxon>
        <taxon>Maltschvirus maltsch</taxon>
    </lineage>
</organism>
<sequence length="201" mass="21629">MAKQKLELDEDETNVMSTTQPITMSLDDLAALVSKMSGGSTGGNDQLAEAIMKLANEHTRGKRPENAINPRISEFSHPEGEEARPKAKLRRETFFCGVKQSDEQLTPLEIDLFNAISESKSARKGLWTANCEVPTNGSRGRLIVNIPASSADDLTGVYALPSILTELATGQDATDVGKLMSQMAEMKAQIDALHSGKAVAV</sequence>
<feature type="region of interest" description="Disordered" evidence="1">
    <location>
        <begin position="59"/>
        <end position="86"/>
    </location>
</feature>
<proteinExistence type="predicted"/>
<accession>A0A6J5MRU1</accession>
<protein>
    <submittedName>
        <fullName evidence="2">Uncharacterized protein</fullName>
    </submittedName>
</protein>